<evidence type="ECO:0000313" key="4">
    <source>
        <dbReference type="Proteomes" id="UP001552299"/>
    </source>
</evidence>
<gene>
    <name evidence="3" type="ORF">M5K25_006015</name>
</gene>
<name>A0ABD0VB84_DENTH</name>
<comment type="caution">
    <text evidence="3">The sequence shown here is derived from an EMBL/GenBank/DDBJ whole genome shotgun (WGS) entry which is preliminary data.</text>
</comment>
<dbReference type="PANTHER" id="PTHR31807:SF37">
    <property type="entry name" value="HAUS AUGMIN-LIKE COMPLEX SUBUNIT 8"/>
    <property type="match status" value="1"/>
</dbReference>
<proteinExistence type="inferred from homology"/>
<dbReference type="AlphaFoldDB" id="A0ABD0VB84"/>
<sequence length="552" mass="61753">MDGCRARHSRAGIPQKHDQLEETTRTKLGLCEKRNGVPLVCNFRTRETSSGYKTSTASLSIQVVPRRSKSPLFNPKSNEQELKLLRRSKSADRSRPSNSLSVCSRPLTPSSKSSRPSSPTYDSVTEMHSTPRHLLPGRTPDGLWPSMKSLSSSFGLNSTPPQSRVPERKWIPPQSRKTSDLSENSRPVDDLHGRTVEQDPWLGLKSRMISANSSKFNSLITPSRGILHGSIHDSHVSDKGHKQLKSKVERRVTLDCNGQSKHESCVSTSSPRLCSSEKALQVRKPSWRSSSPISRSYHVLPLNKTLSAPYPTLKQITSPSFTSSSTKSGECSISSVLNYTVEARKGKQGTKRIEGAHQLRMLYNRYLQWRFVNALTEDVLSVQRIRAETKLYDMENVSSELCDPFVKKRIYMRHMKQDMKLNMLLTEQITYLEDWAAIENEHRFSLSGTTRALKASTLWIPVTGEARGDIKALKNAINSAVDAMQAISSSICYLSSKVDQLSSLTSEVLASARKERSMLDDSTKLLVFAGELQVHNSSLRAHIMQLGQVLCK</sequence>
<protein>
    <submittedName>
        <fullName evidence="3">Uncharacterized protein</fullName>
    </submittedName>
</protein>
<dbReference type="Pfam" id="PF04484">
    <property type="entry name" value="QWRF"/>
    <property type="match status" value="1"/>
</dbReference>
<feature type="compositionally biased region" description="Basic residues" evidence="2">
    <location>
        <begin position="1"/>
        <end position="10"/>
    </location>
</feature>
<organism evidence="3 4">
    <name type="scientific">Dendrobium thyrsiflorum</name>
    <name type="common">Pinecone-like raceme dendrobium</name>
    <name type="synonym">Orchid</name>
    <dbReference type="NCBI Taxonomy" id="117978"/>
    <lineage>
        <taxon>Eukaryota</taxon>
        <taxon>Viridiplantae</taxon>
        <taxon>Streptophyta</taxon>
        <taxon>Embryophyta</taxon>
        <taxon>Tracheophyta</taxon>
        <taxon>Spermatophyta</taxon>
        <taxon>Magnoliopsida</taxon>
        <taxon>Liliopsida</taxon>
        <taxon>Asparagales</taxon>
        <taxon>Orchidaceae</taxon>
        <taxon>Epidendroideae</taxon>
        <taxon>Malaxideae</taxon>
        <taxon>Dendrobiinae</taxon>
        <taxon>Dendrobium</taxon>
    </lineage>
</organism>
<dbReference type="EMBL" id="JANQDX010000006">
    <property type="protein sequence ID" value="KAL0922055.1"/>
    <property type="molecule type" value="Genomic_DNA"/>
</dbReference>
<feature type="compositionally biased region" description="Polar residues" evidence="2">
    <location>
        <begin position="148"/>
        <end position="162"/>
    </location>
</feature>
<reference evidence="3 4" key="1">
    <citation type="journal article" date="2024" name="Plant Biotechnol. J.">
        <title>Dendrobium thyrsiflorum genome and its molecular insights into genes involved in important horticultural traits.</title>
        <authorList>
            <person name="Chen B."/>
            <person name="Wang J.Y."/>
            <person name="Zheng P.J."/>
            <person name="Li K.L."/>
            <person name="Liang Y.M."/>
            <person name="Chen X.F."/>
            <person name="Zhang C."/>
            <person name="Zhao X."/>
            <person name="He X."/>
            <person name="Zhang G.Q."/>
            <person name="Liu Z.J."/>
            <person name="Xu Q."/>
        </authorList>
    </citation>
    <scope>NUCLEOTIDE SEQUENCE [LARGE SCALE GENOMIC DNA]</scope>
    <source>
        <strain evidence="3">GZMU011</strain>
    </source>
</reference>
<evidence type="ECO:0000256" key="2">
    <source>
        <dbReference type="SAM" id="MobiDB-lite"/>
    </source>
</evidence>
<feature type="compositionally biased region" description="Low complexity" evidence="2">
    <location>
        <begin position="104"/>
        <end position="120"/>
    </location>
</feature>
<evidence type="ECO:0000313" key="3">
    <source>
        <dbReference type="EMBL" id="KAL0922055.1"/>
    </source>
</evidence>
<dbReference type="Proteomes" id="UP001552299">
    <property type="component" value="Unassembled WGS sequence"/>
</dbReference>
<dbReference type="InterPro" id="IPR007573">
    <property type="entry name" value="QWRF"/>
</dbReference>
<keyword evidence="4" id="KW-1185">Reference proteome</keyword>
<feature type="compositionally biased region" description="Basic and acidic residues" evidence="2">
    <location>
        <begin position="86"/>
        <end position="95"/>
    </location>
</feature>
<evidence type="ECO:0000256" key="1">
    <source>
        <dbReference type="ARBA" id="ARBA00010016"/>
    </source>
</evidence>
<comment type="similarity">
    <text evidence="1">Belongs to the QWRF family.</text>
</comment>
<accession>A0ABD0VB84</accession>
<dbReference type="PANTHER" id="PTHR31807">
    <property type="entry name" value="AUGMIN FAMILY MEMBER"/>
    <property type="match status" value="1"/>
</dbReference>
<feature type="region of interest" description="Disordered" evidence="2">
    <location>
        <begin position="1"/>
        <end position="21"/>
    </location>
</feature>
<feature type="region of interest" description="Disordered" evidence="2">
    <location>
        <begin position="86"/>
        <end position="194"/>
    </location>
</feature>